<gene>
    <name evidence="5" type="primary">LOC4801810</name>
</gene>
<evidence type="ECO:0000313" key="5">
    <source>
        <dbReference type="RefSeq" id="XP_001358844.3"/>
    </source>
</evidence>
<keyword evidence="4" id="KW-1185">Reference proteome</keyword>
<evidence type="ECO:0000256" key="1">
    <source>
        <dbReference type="SAM" id="Coils"/>
    </source>
</evidence>
<dbReference type="Proteomes" id="UP000001819">
    <property type="component" value="Chromosome 2"/>
</dbReference>
<protein>
    <submittedName>
        <fullName evidence="5">Uncharacterized protein</fullName>
    </submittedName>
</protein>
<keyword evidence="1" id="KW-0175">Coiled coil</keyword>
<feature type="signal peptide" evidence="3">
    <location>
        <begin position="1"/>
        <end position="21"/>
    </location>
</feature>
<reference evidence="4" key="1">
    <citation type="submission" date="2024-06" db="UniProtKB">
        <authorList>
            <consortium name="RefSeq"/>
        </authorList>
    </citation>
    <scope>NUCLEOTIDE SEQUENCE [LARGE SCALE GENOMIC DNA]</scope>
    <source>
        <strain evidence="4">MV2-25</strain>
    </source>
</reference>
<dbReference type="KEGG" id="dpo:4801810"/>
<evidence type="ECO:0000256" key="2">
    <source>
        <dbReference type="SAM" id="MobiDB-lite"/>
    </source>
</evidence>
<evidence type="ECO:0000313" key="4">
    <source>
        <dbReference type="Proteomes" id="UP000001819"/>
    </source>
</evidence>
<organism evidence="4 5">
    <name type="scientific">Drosophila pseudoobscura pseudoobscura</name>
    <name type="common">Fruit fly</name>
    <dbReference type="NCBI Taxonomy" id="46245"/>
    <lineage>
        <taxon>Eukaryota</taxon>
        <taxon>Metazoa</taxon>
        <taxon>Ecdysozoa</taxon>
        <taxon>Arthropoda</taxon>
        <taxon>Hexapoda</taxon>
        <taxon>Insecta</taxon>
        <taxon>Pterygota</taxon>
        <taxon>Neoptera</taxon>
        <taxon>Endopterygota</taxon>
        <taxon>Diptera</taxon>
        <taxon>Brachycera</taxon>
        <taxon>Muscomorpha</taxon>
        <taxon>Ephydroidea</taxon>
        <taxon>Drosophilidae</taxon>
        <taxon>Drosophila</taxon>
        <taxon>Sophophora</taxon>
    </lineage>
</organism>
<keyword evidence="3" id="KW-0732">Signal</keyword>
<dbReference type="InterPro" id="IPR007999">
    <property type="entry name" value="DUF745"/>
</dbReference>
<dbReference type="InParanoid" id="A0A6I8UPL6"/>
<feature type="coiled-coil region" evidence="1">
    <location>
        <begin position="153"/>
        <end position="236"/>
    </location>
</feature>
<accession>A0A6I8UPL6</accession>
<sequence>MRCKLLVMVFVVSVILQSFRASVSSEAIKKCDNRHKPGNCKPCKINHKSSSIAPKAATEAKSAKDAQPSAGEKVGNRAKTQMADKAMAAAKAAETVLAGKKQLVQALQNSLGDIKQVIKEIKKATARSSSVATMVRRIHNTDKKNYAMLKCLYEEVQANLVKIGTVAENAQREAMEKRKLLQTAKHRVQYLKKRMKEVLADLEATRASAKKANCAAKQAQQRINTMEEAGDRLRTLKRRDLQSLRRKGGMLELGKFPL</sequence>
<proteinExistence type="predicted"/>
<evidence type="ECO:0000256" key="3">
    <source>
        <dbReference type="SAM" id="SignalP"/>
    </source>
</evidence>
<feature type="chain" id="PRO_5026292665" evidence="3">
    <location>
        <begin position="22"/>
        <end position="258"/>
    </location>
</feature>
<reference evidence="5" key="2">
    <citation type="submission" date="2025-08" db="UniProtKB">
        <authorList>
            <consortium name="RefSeq"/>
        </authorList>
    </citation>
    <scope>IDENTIFICATION</scope>
    <source>
        <strain evidence="5">MV-25-SWS-2005</strain>
        <tissue evidence="5">Whole body</tissue>
    </source>
</reference>
<dbReference type="PANTHER" id="PTHR37161:SF2">
    <property type="entry name" value="AT11648P-RELATED"/>
    <property type="match status" value="1"/>
</dbReference>
<name>A0A6I8UPL6_DROPS</name>
<dbReference type="AlphaFoldDB" id="A0A6I8UPL6"/>
<dbReference type="Pfam" id="PF05335">
    <property type="entry name" value="DUF745"/>
    <property type="match status" value="1"/>
</dbReference>
<feature type="region of interest" description="Disordered" evidence="2">
    <location>
        <begin position="54"/>
        <end position="75"/>
    </location>
</feature>
<dbReference type="RefSeq" id="XP_001358844.3">
    <property type="nucleotide sequence ID" value="XM_001358807.3"/>
</dbReference>
<dbReference type="PANTHER" id="PTHR37161">
    <property type="entry name" value="HDC10475"/>
    <property type="match status" value="1"/>
</dbReference>